<dbReference type="WBParaSite" id="ASIM_0000466001-mRNA-1">
    <property type="protein sequence ID" value="ASIM_0000466001-mRNA-1"/>
    <property type="gene ID" value="ASIM_0000466001"/>
</dbReference>
<keyword evidence="2" id="KW-1185">Reference proteome</keyword>
<accession>A0A0M3JAN9</accession>
<dbReference type="AlphaFoldDB" id="A0A0M3JAN9"/>
<protein>
    <submittedName>
        <fullName evidence="3">Transposase</fullName>
    </submittedName>
</protein>
<dbReference type="OrthoDB" id="48943at2759"/>
<dbReference type="EMBL" id="UYRR01007820">
    <property type="protein sequence ID" value="VDK23914.1"/>
    <property type="molecule type" value="Genomic_DNA"/>
</dbReference>
<dbReference type="Proteomes" id="UP000267096">
    <property type="component" value="Unassembled WGS sequence"/>
</dbReference>
<evidence type="ECO:0000313" key="2">
    <source>
        <dbReference type="Proteomes" id="UP000267096"/>
    </source>
</evidence>
<evidence type="ECO:0000313" key="3">
    <source>
        <dbReference type="WBParaSite" id="ASIM_0000466001-mRNA-1"/>
    </source>
</evidence>
<sequence>MVPLQRTKLFDGRLKLWFEFQKVHYTFDEDKKQFRSFELDTNKPMKYFQESKGLETDEAIVEAKQDLGDNHMEMVIPQFMELFK</sequence>
<name>A0A0M3JAN9_ANISI</name>
<evidence type="ECO:0000313" key="1">
    <source>
        <dbReference type="EMBL" id="VDK23914.1"/>
    </source>
</evidence>
<reference evidence="1 2" key="2">
    <citation type="submission" date="2018-11" db="EMBL/GenBank/DDBJ databases">
        <authorList>
            <consortium name="Pathogen Informatics"/>
        </authorList>
    </citation>
    <scope>NUCLEOTIDE SEQUENCE [LARGE SCALE GENOMIC DNA]</scope>
</reference>
<proteinExistence type="predicted"/>
<reference evidence="3" key="1">
    <citation type="submission" date="2017-02" db="UniProtKB">
        <authorList>
            <consortium name="WormBaseParasite"/>
        </authorList>
    </citation>
    <scope>IDENTIFICATION</scope>
</reference>
<gene>
    <name evidence="1" type="ORF">ASIM_LOCUS4472</name>
</gene>
<organism evidence="3">
    <name type="scientific">Anisakis simplex</name>
    <name type="common">Herring worm</name>
    <dbReference type="NCBI Taxonomy" id="6269"/>
    <lineage>
        <taxon>Eukaryota</taxon>
        <taxon>Metazoa</taxon>
        <taxon>Ecdysozoa</taxon>
        <taxon>Nematoda</taxon>
        <taxon>Chromadorea</taxon>
        <taxon>Rhabditida</taxon>
        <taxon>Spirurina</taxon>
        <taxon>Ascaridomorpha</taxon>
        <taxon>Ascaridoidea</taxon>
        <taxon>Anisakidae</taxon>
        <taxon>Anisakis</taxon>
        <taxon>Anisakis simplex complex</taxon>
    </lineage>
</organism>